<evidence type="ECO:0000313" key="4">
    <source>
        <dbReference type="EMBL" id="OMO95059.1"/>
    </source>
</evidence>
<organism evidence="4 5">
    <name type="scientific">Corchorus olitorius</name>
    <dbReference type="NCBI Taxonomy" id="93759"/>
    <lineage>
        <taxon>Eukaryota</taxon>
        <taxon>Viridiplantae</taxon>
        <taxon>Streptophyta</taxon>
        <taxon>Embryophyta</taxon>
        <taxon>Tracheophyta</taxon>
        <taxon>Spermatophyta</taxon>
        <taxon>Magnoliopsida</taxon>
        <taxon>eudicotyledons</taxon>
        <taxon>Gunneridae</taxon>
        <taxon>Pentapetalae</taxon>
        <taxon>rosids</taxon>
        <taxon>malvids</taxon>
        <taxon>Malvales</taxon>
        <taxon>Malvaceae</taxon>
        <taxon>Grewioideae</taxon>
        <taxon>Apeibeae</taxon>
        <taxon>Corchorus</taxon>
    </lineage>
</organism>
<proteinExistence type="predicted"/>
<feature type="region of interest" description="Disordered" evidence="2">
    <location>
        <begin position="330"/>
        <end position="427"/>
    </location>
</feature>
<feature type="compositionally biased region" description="Basic and acidic residues" evidence="2">
    <location>
        <begin position="358"/>
        <end position="373"/>
    </location>
</feature>
<protein>
    <recommendedName>
        <fullName evidence="3">Putative plant transposon protein domain-containing protein</fullName>
    </recommendedName>
</protein>
<evidence type="ECO:0000256" key="1">
    <source>
        <dbReference type="SAM" id="Coils"/>
    </source>
</evidence>
<dbReference type="Proteomes" id="UP000187203">
    <property type="component" value="Unassembled WGS sequence"/>
</dbReference>
<feature type="compositionally biased region" description="Polar residues" evidence="2">
    <location>
        <begin position="387"/>
        <end position="397"/>
    </location>
</feature>
<dbReference type="InterPro" id="IPR046796">
    <property type="entry name" value="Transposase_32_dom"/>
</dbReference>
<reference evidence="5" key="1">
    <citation type="submission" date="2013-09" db="EMBL/GenBank/DDBJ databases">
        <title>Corchorus olitorius genome sequencing.</title>
        <authorList>
            <person name="Alam M."/>
            <person name="Haque M.S."/>
            <person name="Islam M.S."/>
            <person name="Emdad E.M."/>
            <person name="Islam M.M."/>
            <person name="Ahmed B."/>
            <person name="Halim A."/>
            <person name="Hossen Q.M.M."/>
            <person name="Hossain M.Z."/>
            <person name="Ahmed R."/>
            <person name="Khan M.M."/>
            <person name="Islam R."/>
            <person name="Rashid M.M."/>
            <person name="Khan S.A."/>
            <person name="Rahman M.S."/>
            <person name="Alam M."/>
            <person name="Yahiya A.S."/>
            <person name="Khan M.S."/>
            <person name="Azam M.S."/>
            <person name="Haque T."/>
            <person name="Lashkar M.Z.H."/>
            <person name="Akhand A.I."/>
            <person name="Morshed G."/>
            <person name="Roy S."/>
            <person name="Uddin K.S."/>
            <person name="Rabeya T."/>
            <person name="Hossain A.S."/>
            <person name="Chowdhury A."/>
            <person name="Snigdha A.R."/>
            <person name="Mortoza M.S."/>
            <person name="Matin S.A."/>
            <person name="Hoque S.M.E."/>
            <person name="Islam M.K."/>
            <person name="Roy D.K."/>
            <person name="Haider R."/>
            <person name="Moosa M.M."/>
            <person name="Elias S.M."/>
            <person name="Hasan A.M."/>
            <person name="Jahan S."/>
            <person name="Shafiuddin M."/>
            <person name="Mahmood N."/>
            <person name="Shommy N.S."/>
        </authorList>
    </citation>
    <scope>NUCLEOTIDE SEQUENCE [LARGE SCALE GENOMIC DNA]</scope>
    <source>
        <strain evidence="5">cv. O-4</strain>
    </source>
</reference>
<feature type="compositionally biased region" description="Basic and acidic residues" evidence="2">
    <location>
        <begin position="412"/>
        <end position="421"/>
    </location>
</feature>
<comment type="caution">
    <text evidence="4">The sequence shown here is derived from an EMBL/GenBank/DDBJ whole genome shotgun (WGS) entry which is preliminary data.</text>
</comment>
<evidence type="ECO:0000313" key="5">
    <source>
        <dbReference type="Proteomes" id="UP000187203"/>
    </source>
</evidence>
<dbReference type="Pfam" id="PF20167">
    <property type="entry name" value="Transposase_32"/>
    <property type="match status" value="1"/>
</dbReference>
<gene>
    <name evidence="4" type="ORF">COLO4_16081</name>
</gene>
<feature type="compositionally biased region" description="Low complexity" evidence="2">
    <location>
        <begin position="374"/>
        <end position="383"/>
    </location>
</feature>
<sequence length="427" mass="49325">MKKAVHKSTESRLMRLLTESPCEEVPFNHFRNTIHRMRYDDITEFILLLARTFDWEQLSQIPTYAEFHQKVVKMNWMGIIQFSQIHVSESMVREFFSSIITDKKELFKDGYWAEITKDLFAHVCGKEVIITAELLGQMMNIEHLEGEVKPPRDFDFDAAWKFLNEDDQSLPILESERRLLKPDVKLAFQFIRNNIWLNQNDQDSNTEKGVWLLWCIWKESKVNLAQIIINEMKEIVVQSKMVYGFGPITTQFCSKESVENTNTNEEILKALKGLRNDIRDITRAQNKLTKESKAWRDEIVTLMIILTEKVTGKTFNNQAAKMVATETAIVNVSSSDDDEEENEEDKKSEEEEVDEEIEARTDGSGKDQAHVEESSSSSETSSEGTDIETNQNSSGTEEPSIEESTRKRARTKQADNDDTPSKKMKKP</sequence>
<dbReference type="EMBL" id="AWUE01015897">
    <property type="protein sequence ID" value="OMO95059.1"/>
    <property type="molecule type" value="Genomic_DNA"/>
</dbReference>
<evidence type="ECO:0000259" key="3">
    <source>
        <dbReference type="Pfam" id="PF20167"/>
    </source>
</evidence>
<feature type="domain" description="Putative plant transposon protein" evidence="3">
    <location>
        <begin position="73"/>
        <end position="258"/>
    </location>
</feature>
<dbReference type="AlphaFoldDB" id="A0A1R3JJN4"/>
<keyword evidence="5" id="KW-1185">Reference proteome</keyword>
<feature type="coiled-coil region" evidence="1">
    <location>
        <begin position="264"/>
        <end position="291"/>
    </location>
</feature>
<keyword evidence="1" id="KW-0175">Coiled coil</keyword>
<accession>A0A1R3JJN4</accession>
<name>A0A1R3JJN4_9ROSI</name>
<evidence type="ECO:0000256" key="2">
    <source>
        <dbReference type="SAM" id="MobiDB-lite"/>
    </source>
</evidence>